<keyword evidence="3" id="KW-1185">Reference proteome</keyword>
<proteinExistence type="predicted"/>
<evidence type="ECO:0000256" key="1">
    <source>
        <dbReference type="SAM" id="MobiDB-lite"/>
    </source>
</evidence>
<feature type="region of interest" description="Disordered" evidence="1">
    <location>
        <begin position="54"/>
        <end position="78"/>
    </location>
</feature>
<organism evidence="2 3">
    <name type="scientific">Brachionus calyciflorus</name>
    <dbReference type="NCBI Taxonomy" id="104777"/>
    <lineage>
        <taxon>Eukaryota</taxon>
        <taxon>Metazoa</taxon>
        <taxon>Spiralia</taxon>
        <taxon>Gnathifera</taxon>
        <taxon>Rotifera</taxon>
        <taxon>Eurotatoria</taxon>
        <taxon>Monogononta</taxon>
        <taxon>Pseudotrocha</taxon>
        <taxon>Ploima</taxon>
        <taxon>Brachionidae</taxon>
        <taxon>Brachionus</taxon>
    </lineage>
</organism>
<dbReference type="EMBL" id="CAJNOC010001691">
    <property type="protein sequence ID" value="CAF0884130.1"/>
    <property type="molecule type" value="Genomic_DNA"/>
</dbReference>
<reference evidence="2" key="1">
    <citation type="submission" date="2021-02" db="EMBL/GenBank/DDBJ databases">
        <authorList>
            <person name="Nowell W R."/>
        </authorList>
    </citation>
    <scope>NUCLEOTIDE SEQUENCE</scope>
    <source>
        <strain evidence="2">Ploen Becks lab</strain>
    </source>
</reference>
<sequence>MIPLNHGSTLRMSTKSPYIARKPPIANHVPRIQPSVIKAAVTGNNQAIRTSQNLAENEGNNNVQNDNNNPSNNASFNLSGDRVVMSNVAGSRRPVAGGYSFF</sequence>
<evidence type="ECO:0000313" key="2">
    <source>
        <dbReference type="EMBL" id="CAF0884130.1"/>
    </source>
</evidence>
<comment type="caution">
    <text evidence="2">The sequence shown here is derived from an EMBL/GenBank/DDBJ whole genome shotgun (WGS) entry which is preliminary data.</text>
</comment>
<dbReference type="Proteomes" id="UP000663879">
    <property type="component" value="Unassembled WGS sequence"/>
</dbReference>
<protein>
    <submittedName>
        <fullName evidence="2">Uncharacterized protein</fullName>
    </submittedName>
</protein>
<evidence type="ECO:0000313" key="3">
    <source>
        <dbReference type="Proteomes" id="UP000663879"/>
    </source>
</evidence>
<gene>
    <name evidence="2" type="ORF">OXX778_LOCUS10570</name>
</gene>
<accession>A0A813YHG3</accession>
<dbReference type="AlphaFoldDB" id="A0A813YHG3"/>
<dbReference type="OrthoDB" id="8923679at2759"/>
<name>A0A813YHG3_9BILA</name>